<keyword evidence="1 6" id="KW-0597">Phosphoprotein</keyword>
<name>A0A0S7WW30_UNCT6</name>
<evidence type="ECO:0000256" key="2">
    <source>
        <dbReference type="ARBA" id="ARBA00023012"/>
    </source>
</evidence>
<feature type="domain" description="Response regulatory" evidence="7">
    <location>
        <begin position="3"/>
        <end position="117"/>
    </location>
</feature>
<dbReference type="Proteomes" id="UP000052008">
    <property type="component" value="Unassembled WGS sequence"/>
</dbReference>
<comment type="caution">
    <text evidence="8">The sequence shown here is derived from an EMBL/GenBank/DDBJ whole genome shotgun (WGS) entry which is preliminary data.</text>
</comment>
<evidence type="ECO:0000256" key="3">
    <source>
        <dbReference type="ARBA" id="ARBA00023015"/>
    </source>
</evidence>
<dbReference type="SUPFAM" id="SSF52172">
    <property type="entry name" value="CheY-like"/>
    <property type="match status" value="1"/>
</dbReference>
<evidence type="ECO:0000313" key="8">
    <source>
        <dbReference type="EMBL" id="KPJ54353.1"/>
    </source>
</evidence>
<dbReference type="GO" id="GO:0000156">
    <property type="term" value="F:phosphorelay response regulator activity"/>
    <property type="evidence" value="ECO:0007669"/>
    <property type="project" value="TreeGrafter"/>
</dbReference>
<proteinExistence type="predicted"/>
<keyword evidence="4" id="KW-0238">DNA-binding</keyword>
<dbReference type="PANTHER" id="PTHR48111:SF1">
    <property type="entry name" value="TWO-COMPONENT RESPONSE REGULATOR ORR33"/>
    <property type="match status" value="1"/>
</dbReference>
<dbReference type="Gene3D" id="3.40.50.2300">
    <property type="match status" value="1"/>
</dbReference>
<keyword evidence="3" id="KW-0805">Transcription regulation</keyword>
<dbReference type="PANTHER" id="PTHR48111">
    <property type="entry name" value="REGULATOR OF RPOS"/>
    <property type="match status" value="1"/>
</dbReference>
<reference evidence="8 9" key="1">
    <citation type="journal article" date="2015" name="Microbiome">
        <title>Genomic resolution of linkages in carbon, nitrogen, and sulfur cycling among widespread estuary sediment bacteria.</title>
        <authorList>
            <person name="Baker B.J."/>
            <person name="Lazar C.S."/>
            <person name="Teske A.P."/>
            <person name="Dick G.J."/>
        </authorList>
    </citation>
    <scope>NUCLEOTIDE SEQUENCE [LARGE SCALE GENOMIC DNA]</scope>
    <source>
        <strain evidence="8">DG_24</strain>
    </source>
</reference>
<dbReference type="GO" id="GO:0032993">
    <property type="term" value="C:protein-DNA complex"/>
    <property type="evidence" value="ECO:0007669"/>
    <property type="project" value="TreeGrafter"/>
</dbReference>
<evidence type="ECO:0000259" key="7">
    <source>
        <dbReference type="PROSITE" id="PS50110"/>
    </source>
</evidence>
<evidence type="ECO:0000256" key="5">
    <source>
        <dbReference type="ARBA" id="ARBA00023163"/>
    </source>
</evidence>
<evidence type="ECO:0000313" key="9">
    <source>
        <dbReference type="Proteomes" id="UP000052008"/>
    </source>
</evidence>
<organism evidence="8 9">
    <name type="scientific">candidate division TA06 bacterium DG_24</name>
    <dbReference type="NCBI Taxonomy" id="1703770"/>
    <lineage>
        <taxon>Bacteria</taxon>
        <taxon>Bacteria division TA06</taxon>
    </lineage>
</organism>
<feature type="modified residue" description="4-aspartylphosphate" evidence="6">
    <location>
        <position position="52"/>
    </location>
</feature>
<dbReference type="GO" id="GO:0000976">
    <property type="term" value="F:transcription cis-regulatory region binding"/>
    <property type="evidence" value="ECO:0007669"/>
    <property type="project" value="TreeGrafter"/>
</dbReference>
<dbReference type="Pfam" id="PF00072">
    <property type="entry name" value="Response_reg"/>
    <property type="match status" value="1"/>
</dbReference>
<dbReference type="PROSITE" id="PS50110">
    <property type="entry name" value="RESPONSE_REGULATORY"/>
    <property type="match status" value="1"/>
</dbReference>
<dbReference type="GO" id="GO:0006355">
    <property type="term" value="P:regulation of DNA-templated transcription"/>
    <property type="evidence" value="ECO:0007669"/>
    <property type="project" value="TreeGrafter"/>
</dbReference>
<dbReference type="InterPro" id="IPR011006">
    <property type="entry name" value="CheY-like_superfamily"/>
</dbReference>
<dbReference type="SMART" id="SM00448">
    <property type="entry name" value="REC"/>
    <property type="match status" value="1"/>
</dbReference>
<dbReference type="InterPro" id="IPR001789">
    <property type="entry name" value="Sig_transdc_resp-reg_receiver"/>
</dbReference>
<gene>
    <name evidence="8" type="ORF">AMJ39_01085</name>
</gene>
<dbReference type="AlphaFoldDB" id="A0A0S7WW30"/>
<keyword evidence="2" id="KW-0902">Two-component regulatory system</keyword>
<evidence type="ECO:0000256" key="6">
    <source>
        <dbReference type="PROSITE-ProRule" id="PRU00169"/>
    </source>
</evidence>
<evidence type="ECO:0000256" key="4">
    <source>
        <dbReference type="ARBA" id="ARBA00023125"/>
    </source>
</evidence>
<accession>A0A0S7WW30</accession>
<evidence type="ECO:0000256" key="1">
    <source>
        <dbReference type="ARBA" id="ARBA00022553"/>
    </source>
</evidence>
<sequence length="136" mass="15327">MKKILIADDEPNVRLLFYEALSDAGYQVMTAVSGHEALQKIFREKPDLVILDIKMPGLHGIEVLEKIREQDEHLPVIICTAFRHMEDDFALATSNISGYLVKPVDVEDMKRKIQEVLQGESVQMPEGKEEPHGASV</sequence>
<dbReference type="FunFam" id="3.40.50.2300:FF:000001">
    <property type="entry name" value="DNA-binding response regulator PhoB"/>
    <property type="match status" value="1"/>
</dbReference>
<keyword evidence="5" id="KW-0804">Transcription</keyword>
<dbReference type="STRING" id="1703770.AMJ39_01085"/>
<dbReference type="InterPro" id="IPR039420">
    <property type="entry name" value="WalR-like"/>
</dbReference>
<dbReference type="EMBL" id="LIZS01000004">
    <property type="protein sequence ID" value="KPJ54353.1"/>
    <property type="molecule type" value="Genomic_DNA"/>
</dbReference>
<protein>
    <recommendedName>
        <fullName evidence="7">Response regulatory domain-containing protein</fullName>
    </recommendedName>
</protein>
<dbReference type="GO" id="GO:0005829">
    <property type="term" value="C:cytosol"/>
    <property type="evidence" value="ECO:0007669"/>
    <property type="project" value="TreeGrafter"/>
</dbReference>